<dbReference type="InterPro" id="IPR032675">
    <property type="entry name" value="LRR_dom_sf"/>
</dbReference>
<feature type="domain" description="S-layer protein C-terminal" evidence="3">
    <location>
        <begin position="631"/>
        <end position="674"/>
    </location>
</feature>
<dbReference type="OrthoDB" id="2283749at2"/>
<evidence type="ECO:0000256" key="1">
    <source>
        <dbReference type="ARBA" id="ARBA00022729"/>
    </source>
</evidence>
<keyword evidence="1" id="KW-0732">Signal</keyword>
<dbReference type="Pfam" id="PF03382">
    <property type="entry name" value="DUF285"/>
    <property type="match status" value="1"/>
</dbReference>
<reference evidence="5" key="1">
    <citation type="submission" date="2018-08" db="EMBL/GenBank/DDBJ databases">
        <title>Genome of Lactobacillus sp. HBUAS52074.</title>
        <authorList>
            <person name="Guo Z."/>
            <person name="Zhang Z.D."/>
        </authorList>
    </citation>
    <scope>NUCLEOTIDE SEQUENCE [LARGE SCALE GENOMIC DNA]</scope>
    <source>
        <strain evidence="5">HBUAS52074</strain>
    </source>
</reference>
<organism evidence="4 5">
    <name type="scientific">Companilactobacillus zhachilii</name>
    <dbReference type="NCBI Taxonomy" id="2304606"/>
    <lineage>
        <taxon>Bacteria</taxon>
        <taxon>Bacillati</taxon>
        <taxon>Bacillota</taxon>
        <taxon>Bacilli</taxon>
        <taxon>Lactobacillales</taxon>
        <taxon>Lactobacillaceae</taxon>
        <taxon>Companilactobacillus</taxon>
    </lineage>
</organism>
<dbReference type="Pfam" id="PF19258">
    <property type="entry name" value="KxYKxGKxW_sig"/>
    <property type="match status" value="1"/>
</dbReference>
<dbReference type="Pfam" id="PF03217">
    <property type="entry name" value="SlpA"/>
    <property type="match status" value="1"/>
</dbReference>
<gene>
    <name evidence="4" type="ORF">D1B17_10080</name>
</gene>
<dbReference type="NCBIfam" id="TIGR03715">
    <property type="entry name" value="KxYKxGKxW"/>
    <property type="match status" value="1"/>
</dbReference>
<dbReference type="KEGG" id="lzh:D1B17_10080"/>
<evidence type="ECO:0000259" key="3">
    <source>
        <dbReference type="Pfam" id="PF03217"/>
    </source>
</evidence>
<dbReference type="Gene3D" id="3.80.10.10">
    <property type="entry name" value="Ribonuclease Inhibitor"/>
    <property type="match status" value="1"/>
</dbReference>
<dbReference type="Proteomes" id="UP000267208">
    <property type="component" value="Chromosome"/>
</dbReference>
<protein>
    <submittedName>
        <fullName evidence="4">BspA family leucine-rich repeat surface protein</fullName>
    </submittedName>
</protein>
<sequence length="746" mass="83168">MMVQDLLVIRSNKKAILNREDSFFVVNNFLYFKNKIIYKLYELFNFIVLKLTLSGRCWMMRFQQLMRKSNAILKKKMYKSGKNWVVKSTLSLAGGLALFGISQGTVVKAEVLNGTTQIEVQDSNQTTDTSVTDGSSQVAKNQSVTPVTKDNIESNPQTKMDQEEPQPYLKDSGSDKQSISSADIPVQKEEQNGSQGNDSQGQTEQKEQVVTNPDAEPTEGMVAGIHWRMENLPKPDGTAAFNKALILEPGQMDEIDGDPWGSVGDYLRNNITLINIDTTKFDFGDETARLRTGKSISGLFKNFVKLERINDFNYIDADNLENLSNLFQGCKNFKYADLSDFAPKNAKDVSSMFEGDSALENIDISGLSFKNIDNVTDMFKGVSNLEALTLPSDAKLRGTGLTLGQRDDINQDIGNLGWFAYRKGIDNDTSSMVKDTPDLISLYEAGNVEKIFTWKNYTPLAITIIGQDTNGKQLGTSTVYVPIDHAPTQSSISNFFKNFERFNSNDSFISNDSISDSGSRVYVNNKDGVSTLSEGSGTDSQGNKFMPISKEILQGKSFEDFLNEQKAIFSQNGVGTYDSGVKAYVYAIYKAKDISDSSSGSSSSGNSSVNKEIEGIEETIATYAEKPDVQLYDDNGSIITDRKLAPNSDWFTDESMQLNKDKFYRVATNQWAKADDVYLYYPNESKVRINSGSVARLITDEGKVVTDRALQPLSNWYTDKYIYINDVKYYRVATNEFVSADLVTEY</sequence>
<feature type="compositionally biased region" description="Low complexity" evidence="2">
    <location>
        <begin position="192"/>
        <end position="202"/>
    </location>
</feature>
<evidence type="ECO:0000313" key="5">
    <source>
        <dbReference type="Proteomes" id="UP000267208"/>
    </source>
</evidence>
<dbReference type="EMBL" id="CP031933">
    <property type="protein sequence ID" value="AYE38956.1"/>
    <property type="molecule type" value="Genomic_DNA"/>
</dbReference>
<dbReference type="AlphaFoldDB" id="A0A386PSG4"/>
<dbReference type="InterPro" id="IPR022263">
    <property type="entry name" value="KxYKxGKxW"/>
</dbReference>
<name>A0A386PSG4_9LACO</name>
<dbReference type="InterPro" id="IPR024968">
    <property type="entry name" value="SlpA_C_lactobacillus"/>
</dbReference>
<evidence type="ECO:0000256" key="2">
    <source>
        <dbReference type="SAM" id="MobiDB-lite"/>
    </source>
</evidence>
<keyword evidence="5" id="KW-1185">Reference proteome</keyword>
<accession>A0A386PSG4</accession>
<evidence type="ECO:0000313" key="4">
    <source>
        <dbReference type="EMBL" id="AYE38956.1"/>
    </source>
</evidence>
<feature type="compositionally biased region" description="Polar residues" evidence="2">
    <location>
        <begin position="123"/>
        <end position="159"/>
    </location>
</feature>
<proteinExistence type="predicted"/>
<feature type="region of interest" description="Disordered" evidence="2">
    <location>
        <begin position="123"/>
        <end position="218"/>
    </location>
</feature>
<dbReference type="InterPro" id="IPR005046">
    <property type="entry name" value="DUF285"/>
</dbReference>